<evidence type="ECO:0000313" key="3">
    <source>
        <dbReference type="EMBL" id="MCQ5120888.1"/>
    </source>
</evidence>
<dbReference type="SUPFAM" id="SSF82679">
    <property type="entry name" value="N-utilization substance G protein NusG, N-terminal domain"/>
    <property type="match status" value="1"/>
</dbReference>
<evidence type="ECO:0000256" key="1">
    <source>
        <dbReference type="ARBA" id="ARBA00023163"/>
    </source>
</evidence>
<accession>A0ABT1SI43</accession>
<organism evidence="3 4">
    <name type="scientific">Massilicoli timonensis</name>
    <dbReference type="NCBI Taxonomy" id="2015901"/>
    <lineage>
        <taxon>Bacteria</taxon>
        <taxon>Bacillati</taxon>
        <taxon>Bacillota</taxon>
        <taxon>Erysipelotrichia</taxon>
        <taxon>Erysipelotrichales</taxon>
        <taxon>Erysipelotrichaceae</taxon>
        <taxon>Massilicoli</taxon>
    </lineage>
</organism>
<reference evidence="3 4" key="1">
    <citation type="submission" date="2022-06" db="EMBL/GenBank/DDBJ databases">
        <title>Isolation of gut microbiota from human fecal samples.</title>
        <authorList>
            <person name="Pamer E.G."/>
            <person name="Barat B."/>
            <person name="Waligurski E."/>
            <person name="Medina S."/>
            <person name="Paddock L."/>
            <person name="Mostad J."/>
        </authorList>
    </citation>
    <scope>NUCLEOTIDE SEQUENCE [LARGE SCALE GENOMIC DNA]</scope>
    <source>
        <strain evidence="3 4">DFI.6.1</strain>
    </source>
</reference>
<gene>
    <name evidence="3" type="ORF">NE663_01275</name>
</gene>
<keyword evidence="4" id="KW-1185">Reference proteome</keyword>
<evidence type="ECO:0000259" key="2">
    <source>
        <dbReference type="Pfam" id="PF02357"/>
    </source>
</evidence>
<dbReference type="InterPro" id="IPR036735">
    <property type="entry name" value="NGN_dom_sf"/>
</dbReference>
<dbReference type="Proteomes" id="UP001524435">
    <property type="component" value="Unassembled WGS sequence"/>
</dbReference>
<dbReference type="InterPro" id="IPR006645">
    <property type="entry name" value="NGN-like_dom"/>
</dbReference>
<evidence type="ECO:0000313" key="4">
    <source>
        <dbReference type="Proteomes" id="UP001524435"/>
    </source>
</evidence>
<dbReference type="Gene3D" id="3.30.70.940">
    <property type="entry name" value="NusG, N-terminal domain"/>
    <property type="match status" value="1"/>
</dbReference>
<proteinExistence type="predicted"/>
<feature type="domain" description="NusG-like N-terminal" evidence="2">
    <location>
        <begin position="1"/>
        <end position="96"/>
    </location>
</feature>
<protein>
    <recommendedName>
        <fullName evidence="2">NusG-like N-terminal domain-containing protein</fullName>
    </recommendedName>
</protein>
<dbReference type="RefSeq" id="WP_256197287.1">
    <property type="nucleotide sequence ID" value="NZ_JANGCH010000001.1"/>
</dbReference>
<comment type="caution">
    <text evidence="3">The sequence shown here is derived from an EMBL/GenBank/DDBJ whole genome shotgun (WGS) entry which is preliminary data.</text>
</comment>
<sequence>MYWCIIHIKSGNCHDLLRFFNEQQGIHAFLPMMEKWFSGAHTKEYRNILLFPDYLFIKADMSKEHFHQTYQDLFHQISRFAKLLEGEALISMDEEEQRFFERMFDENGVIRHSVGNIINSKLNVESGPLKGMEQQIKKIDRHKRIAYLDYQLLGTRMKAPLEVVNKV</sequence>
<dbReference type="EMBL" id="JANGCH010000001">
    <property type="protein sequence ID" value="MCQ5120888.1"/>
    <property type="molecule type" value="Genomic_DNA"/>
</dbReference>
<dbReference type="Pfam" id="PF02357">
    <property type="entry name" value="NusG"/>
    <property type="match status" value="1"/>
</dbReference>
<keyword evidence="1" id="KW-0804">Transcription</keyword>
<name>A0ABT1SI43_9FIRM</name>